<feature type="region of interest" description="Disordered" evidence="1">
    <location>
        <begin position="98"/>
        <end position="139"/>
    </location>
</feature>
<keyword evidence="3" id="KW-1185">Reference proteome</keyword>
<name>A0AAU9LZR4_9ASTR</name>
<dbReference type="Proteomes" id="UP001157418">
    <property type="component" value="Unassembled WGS sequence"/>
</dbReference>
<evidence type="ECO:0000313" key="2">
    <source>
        <dbReference type="EMBL" id="CAH1417289.1"/>
    </source>
</evidence>
<sequence length="139" mass="15986">MTLGDQTTSGIYHKMPVVSNILANIESPIPEKMLISHLLNSLTPCFDDIATVIRHQNPLPSLLRSRFMLTLEENRLNRNRPMHVIHSDHSSSYTVLHIGSSSQPQDKSNNHSSNNWNKSHHHNHGDNRMPYNLDNRRHQ</sequence>
<dbReference type="PANTHER" id="PTHR47481:SF41">
    <property type="entry name" value="COPIA-LIKE POLYPROTEIN_RETROTRANSPOSON"/>
    <property type="match status" value="1"/>
</dbReference>
<proteinExistence type="predicted"/>
<accession>A0AAU9LZR4</accession>
<reference evidence="2 3" key="1">
    <citation type="submission" date="2022-01" db="EMBL/GenBank/DDBJ databases">
        <authorList>
            <person name="Xiong W."/>
            <person name="Schranz E."/>
        </authorList>
    </citation>
    <scope>NUCLEOTIDE SEQUENCE [LARGE SCALE GENOMIC DNA]</scope>
</reference>
<dbReference type="AlphaFoldDB" id="A0AAU9LZR4"/>
<evidence type="ECO:0000256" key="1">
    <source>
        <dbReference type="SAM" id="MobiDB-lite"/>
    </source>
</evidence>
<gene>
    <name evidence="2" type="ORF">LVIROSA_LOCUS4984</name>
</gene>
<protein>
    <submittedName>
        <fullName evidence="2">Uncharacterized protein</fullName>
    </submittedName>
</protein>
<dbReference type="EMBL" id="CAKMRJ010000002">
    <property type="protein sequence ID" value="CAH1417289.1"/>
    <property type="molecule type" value="Genomic_DNA"/>
</dbReference>
<organism evidence="2 3">
    <name type="scientific">Lactuca virosa</name>
    <dbReference type="NCBI Taxonomy" id="75947"/>
    <lineage>
        <taxon>Eukaryota</taxon>
        <taxon>Viridiplantae</taxon>
        <taxon>Streptophyta</taxon>
        <taxon>Embryophyta</taxon>
        <taxon>Tracheophyta</taxon>
        <taxon>Spermatophyta</taxon>
        <taxon>Magnoliopsida</taxon>
        <taxon>eudicotyledons</taxon>
        <taxon>Gunneridae</taxon>
        <taxon>Pentapetalae</taxon>
        <taxon>asterids</taxon>
        <taxon>campanulids</taxon>
        <taxon>Asterales</taxon>
        <taxon>Asteraceae</taxon>
        <taxon>Cichorioideae</taxon>
        <taxon>Cichorieae</taxon>
        <taxon>Lactucinae</taxon>
        <taxon>Lactuca</taxon>
    </lineage>
</organism>
<evidence type="ECO:0000313" key="3">
    <source>
        <dbReference type="Proteomes" id="UP001157418"/>
    </source>
</evidence>
<dbReference type="PANTHER" id="PTHR47481">
    <property type="match status" value="1"/>
</dbReference>
<comment type="caution">
    <text evidence="2">The sequence shown here is derived from an EMBL/GenBank/DDBJ whole genome shotgun (WGS) entry which is preliminary data.</text>
</comment>